<reference evidence="6" key="2">
    <citation type="submission" date="2021-01" db="UniProtKB">
        <authorList>
            <consortium name="EnsemblPlants"/>
        </authorList>
    </citation>
    <scope>IDENTIFICATION</scope>
</reference>
<dbReference type="Gene3D" id="3.40.50.300">
    <property type="entry name" value="P-loop containing nucleotide triphosphate hydrolases"/>
    <property type="match status" value="1"/>
</dbReference>
<dbReference type="GeneID" id="115967955"/>
<dbReference type="SUPFAM" id="SSF52200">
    <property type="entry name" value="Toll/Interleukin receptor TIR domain"/>
    <property type="match status" value="1"/>
</dbReference>
<evidence type="ECO:0000313" key="7">
    <source>
        <dbReference type="Proteomes" id="UP000594261"/>
    </source>
</evidence>
<dbReference type="GO" id="GO:0006952">
    <property type="term" value="P:defense response"/>
    <property type="evidence" value="ECO:0007669"/>
    <property type="project" value="InterPro"/>
</dbReference>
<name>A0A7N2N0T7_QUELO</name>
<proteinExistence type="predicted"/>
<dbReference type="SMART" id="SM00255">
    <property type="entry name" value="TIR"/>
    <property type="match status" value="1"/>
</dbReference>
<dbReference type="PANTHER" id="PTHR11017:SF570">
    <property type="entry name" value="DISEASE RESISTANCE PROTEIN (TIR-NBS CLASS)-RELATED"/>
    <property type="match status" value="1"/>
</dbReference>
<evidence type="ECO:0000256" key="1">
    <source>
        <dbReference type="ARBA" id="ARBA00022614"/>
    </source>
</evidence>
<dbReference type="RefSeq" id="XP_030942993.1">
    <property type="nucleotide sequence ID" value="XM_031087133.1"/>
</dbReference>
<accession>A0A7N2N0T7</accession>
<keyword evidence="3" id="KW-0520">NAD</keyword>
<feature type="domain" description="TIR" evidence="5">
    <location>
        <begin position="56"/>
        <end position="222"/>
    </location>
</feature>
<dbReference type="OrthoDB" id="1357022at2759"/>
<dbReference type="Gene3D" id="3.40.50.10140">
    <property type="entry name" value="Toll/interleukin-1 receptor homology (TIR) domain"/>
    <property type="match status" value="1"/>
</dbReference>
<dbReference type="InterPro" id="IPR044974">
    <property type="entry name" value="Disease_R_plants"/>
</dbReference>
<reference evidence="6 7" key="1">
    <citation type="journal article" date="2016" name="G3 (Bethesda)">
        <title>First Draft Assembly and Annotation of the Genome of a California Endemic Oak Quercus lobata Nee (Fagaceae).</title>
        <authorList>
            <person name="Sork V.L."/>
            <person name="Fitz-Gibbon S.T."/>
            <person name="Puiu D."/>
            <person name="Crepeau M."/>
            <person name="Gugger P.F."/>
            <person name="Sherman R."/>
            <person name="Stevens K."/>
            <person name="Langley C.H."/>
            <person name="Pellegrini M."/>
            <person name="Salzberg S.L."/>
        </authorList>
    </citation>
    <scope>NUCLEOTIDE SEQUENCE [LARGE SCALE GENOMIC DNA]</scope>
    <source>
        <strain evidence="6 7">cv. SW786</strain>
    </source>
</reference>
<evidence type="ECO:0000256" key="4">
    <source>
        <dbReference type="SAM" id="MobiDB-lite"/>
    </source>
</evidence>
<dbReference type="AlphaFoldDB" id="A0A7N2N0T7"/>
<dbReference type="InterPro" id="IPR058192">
    <property type="entry name" value="WHD_ROQ1-like"/>
</dbReference>
<evidence type="ECO:0000259" key="5">
    <source>
        <dbReference type="PROSITE" id="PS50104"/>
    </source>
</evidence>
<protein>
    <recommendedName>
        <fullName evidence="5">TIR domain-containing protein</fullName>
    </recommendedName>
</protein>
<sequence>MKIIVLLGVFVLGCYLFARWCRRRDVEVATQPPPSTTSHKEETPMTSTSSSSTHWWEYDVFLSFRGEDTRRSFTGHLYKALCDKDIYTFIDDKLRRGEEISKELCKTIERSRISVVVFSENYASSKWCLDELVWILYWRKNLDQLVLPVFYGIDPSEVRKQEGKFGVELAEHEKNFKDNIGKVQSWRAALNEVGNLSGFHYNNNCLESQFIQEIIERISSKILCRTHLFVAQYPIGVNSRATEIEKLLNIESNDIRMVAIHGLGGIGKTTIARAVYNKIVDDFEESFFLDNVKERSGTIDGIIRLQEILLSKFLRDGNLKGDNISRGITMIMERLCHKKVFLVLDDVDKRKQIENLLGKCNWLAPGSRILIITRDKDVLTALVQDSLIYKVVGMNQHEALELFSLYAFQKIEPKDGYLQLSKQIIDYANGLPLALRIIGSDLYGKDFCYWESALKKYKKIPNKEILKILQISYKELDQIEKDIFLDIAFFFNGKKKDYVVKILEACHLEPNYGMSKLID</sequence>
<dbReference type="Pfam" id="PF23282">
    <property type="entry name" value="WHD_ROQ1"/>
    <property type="match status" value="1"/>
</dbReference>
<keyword evidence="2" id="KW-0677">Repeat</keyword>
<dbReference type="RefSeq" id="XP_030942992.1">
    <property type="nucleotide sequence ID" value="XM_031087132.1"/>
</dbReference>
<dbReference type="InterPro" id="IPR042197">
    <property type="entry name" value="Apaf_helical"/>
</dbReference>
<dbReference type="InterPro" id="IPR035897">
    <property type="entry name" value="Toll_tir_struct_dom_sf"/>
</dbReference>
<dbReference type="EMBL" id="LRBV02000011">
    <property type="status" value="NOT_ANNOTATED_CDS"/>
    <property type="molecule type" value="Genomic_DNA"/>
</dbReference>
<dbReference type="FunFam" id="3.40.50.10140:FF:000007">
    <property type="entry name" value="Disease resistance protein (TIR-NBS-LRR class)"/>
    <property type="match status" value="1"/>
</dbReference>
<keyword evidence="1" id="KW-0433">Leucine-rich repeat</keyword>
<dbReference type="SUPFAM" id="SSF52540">
    <property type="entry name" value="P-loop containing nucleoside triphosphate hydrolases"/>
    <property type="match status" value="1"/>
</dbReference>
<dbReference type="Pfam" id="PF00931">
    <property type="entry name" value="NB-ARC"/>
    <property type="match status" value="1"/>
</dbReference>
<dbReference type="RefSeq" id="XP_030942988.1">
    <property type="nucleotide sequence ID" value="XM_031087128.1"/>
</dbReference>
<dbReference type="InterPro" id="IPR000157">
    <property type="entry name" value="TIR_dom"/>
</dbReference>
<dbReference type="InterPro" id="IPR002182">
    <property type="entry name" value="NB-ARC"/>
</dbReference>
<dbReference type="PROSITE" id="PS50104">
    <property type="entry name" value="TIR"/>
    <property type="match status" value="1"/>
</dbReference>
<dbReference type="RefSeq" id="XP_030942989.1">
    <property type="nucleotide sequence ID" value="XM_031087129.1"/>
</dbReference>
<dbReference type="PANTHER" id="PTHR11017">
    <property type="entry name" value="LEUCINE-RICH REPEAT-CONTAINING PROTEIN"/>
    <property type="match status" value="1"/>
</dbReference>
<dbReference type="InterPro" id="IPR027417">
    <property type="entry name" value="P-loop_NTPase"/>
</dbReference>
<organism evidence="6 7">
    <name type="scientific">Quercus lobata</name>
    <name type="common">Valley oak</name>
    <dbReference type="NCBI Taxonomy" id="97700"/>
    <lineage>
        <taxon>Eukaryota</taxon>
        <taxon>Viridiplantae</taxon>
        <taxon>Streptophyta</taxon>
        <taxon>Embryophyta</taxon>
        <taxon>Tracheophyta</taxon>
        <taxon>Spermatophyta</taxon>
        <taxon>Magnoliopsida</taxon>
        <taxon>eudicotyledons</taxon>
        <taxon>Gunneridae</taxon>
        <taxon>Pentapetalae</taxon>
        <taxon>rosids</taxon>
        <taxon>fabids</taxon>
        <taxon>Fagales</taxon>
        <taxon>Fagaceae</taxon>
        <taxon>Quercus</taxon>
    </lineage>
</organism>
<dbReference type="PRINTS" id="PR00364">
    <property type="entry name" value="DISEASERSIST"/>
</dbReference>
<dbReference type="EnsemblPlants" id="QL11p051381:mrna">
    <property type="protein sequence ID" value="QL11p051381:mrna"/>
    <property type="gene ID" value="QL11p051381"/>
</dbReference>
<dbReference type="InParanoid" id="A0A7N2N0T7"/>
<keyword evidence="7" id="KW-1185">Reference proteome</keyword>
<dbReference type="OMA" id="HYKSITH"/>
<dbReference type="KEGG" id="qlo:115967955"/>
<evidence type="ECO:0000256" key="3">
    <source>
        <dbReference type="ARBA" id="ARBA00023027"/>
    </source>
</evidence>
<dbReference type="RefSeq" id="XP_030942986.1">
    <property type="nucleotide sequence ID" value="XM_031087126.1"/>
</dbReference>
<dbReference type="Gene3D" id="1.10.8.430">
    <property type="entry name" value="Helical domain of apoptotic protease-activating factors"/>
    <property type="match status" value="1"/>
</dbReference>
<dbReference type="Proteomes" id="UP000594261">
    <property type="component" value="Chromosome 11"/>
</dbReference>
<dbReference type="Gramene" id="QL11p051381:mrna">
    <property type="protein sequence ID" value="QL11p051381:mrna"/>
    <property type="gene ID" value="QL11p051381"/>
</dbReference>
<evidence type="ECO:0000313" key="6">
    <source>
        <dbReference type="EnsemblPlants" id="QL11p051381:mrna"/>
    </source>
</evidence>
<dbReference type="GO" id="GO:0007165">
    <property type="term" value="P:signal transduction"/>
    <property type="evidence" value="ECO:0007669"/>
    <property type="project" value="InterPro"/>
</dbReference>
<gene>
    <name evidence="6" type="primary">LOC115967955</name>
</gene>
<dbReference type="RefSeq" id="XP_030942991.1">
    <property type="nucleotide sequence ID" value="XM_031087131.1"/>
</dbReference>
<feature type="region of interest" description="Disordered" evidence="4">
    <location>
        <begin position="29"/>
        <end position="51"/>
    </location>
</feature>
<evidence type="ECO:0000256" key="2">
    <source>
        <dbReference type="ARBA" id="ARBA00022737"/>
    </source>
</evidence>
<dbReference type="GO" id="GO:0043531">
    <property type="term" value="F:ADP binding"/>
    <property type="evidence" value="ECO:0007669"/>
    <property type="project" value="InterPro"/>
</dbReference>
<dbReference type="Pfam" id="PF01582">
    <property type="entry name" value="TIR"/>
    <property type="match status" value="1"/>
</dbReference>
<dbReference type="RefSeq" id="XP_030942990.1">
    <property type="nucleotide sequence ID" value="XM_031087130.1"/>
</dbReference>